<protein>
    <recommendedName>
        <fullName evidence="1">Transcription regulator TrmB N-terminal domain-containing protein</fullName>
    </recommendedName>
</protein>
<feature type="domain" description="Transcription regulator TrmB N-terminal" evidence="1">
    <location>
        <begin position="13"/>
        <end position="81"/>
    </location>
</feature>
<dbReference type="EMBL" id="BARU01009637">
    <property type="protein sequence ID" value="GAH39666.1"/>
    <property type="molecule type" value="Genomic_DNA"/>
</dbReference>
<dbReference type="PANTHER" id="PTHR34293">
    <property type="entry name" value="HTH-TYPE TRANSCRIPTIONAL REGULATOR TRMBL2"/>
    <property type="match status" value="1"/>
</dbReference>
<evidence type="ECO:0000259" key="1">
    <source>
        <dbReference type="Pfam" id="PF01978"/>
    </source>
</evidence>
<reference evidence="2" key="1">
    <citation type="journal article" date="2014" name="Front. Microbiol.">
        <title>High frequency of phylogenetically diverse reductive dehalogenase-homologous genes in deep subseafloor sedimentary metagenomes.</title>
        <authorList>
            <person name="Kawai M."/>
            <person name="Futagami T."/>
            <person name="Toyoda A."/>
            <person name="Takaki Y."/>
            <person name="Nishi S."/>
            <person name="Hori S."/>
            <person name="Arai W."/>
            <person name="Tsubouchi T."/>
            <person name="Morono Y."/>
            <person name="Uchiyama I."/>
            <person name="Ito T."/>
            <person name="Fujiyama A."/>
            <person name="Inagaki F."/>
            <person name="Takami H."/>
        </authorList>
    </citation>
    <scope>NUCLEOTIDE SEQUENCE</scope>
    <source>
        <strain evidence="2">Expedition CK06-06</strain>
    </source>
</reference>
<evidence type="ECO:0000313" key="2">
    <source>
        <dbReference type="EMBL" id="GAH39666.1"/>
    </source>
</evidence>
<proteinExistence type="predicted"/>
<gene>
    <name evidence="2" type="ORF">S03H2_18564</name>
</gene>
<dbReference type="SUPFAM" id="SSF46785">
    <property type="entry name" value="Winged helix' DNA-binding domain"/>
    <property type="match status" value="1"/>
</dbReference>
<dbReference type="PANTHER" id="PTHR34293:SF1">
    <property type="entry name" value="HTH-TYPE TRANSCRIPTIONAL REGULATOR TRMBL2"/>
    <property type="match status" value="1"/>
</dbReference>
<sequence>MSKEIPENVKESLRAIKLTDYEISIYLTLISKGPMDARELSEASGVPYSRIYNILTQLEKDKMFIIKEEESRPSRYFAKSPDEALIIAKKLYSDSFNEHSNKIIQALSFF</sequence>
<organism evidence="2">
    <name type="scientific">marine sediment metagenome</name>
    <dbReference type="NCBI Taxonomy" id="412755"/>
    <lineage>
        <taxon>unclassified sequences</taxon>
        <taxon>metagenomes</taxon>
        <taxon>ecological metagenomes</taxon>
    </lineage>
</organism>
<dbReference type="InterPro" id="IPR011991">
    <property type="entry name" value="ArsR-like_HTH"/>
</dbReference>
<accession>X1F213</accession>
<dbReference type="Gene3D" id="1.10.10.10">
    <property type="entry name" value="Winged helix-like DNA-binding domain superfamily/Winged helix DNA-binding domain"/>
    <property type="match status" value="1"/>
</dbReference>
<dbReference type="AlphaFoldDB" id="X1F213"/>
<comment type="caution">
    <text evidence="2">The sequence shown here is derived from an EMBL/GenBank/DDBJ whole genome shotgun (WGS) entry which is preliminary data.</text>
</comment>
<dbReference type="CDD" id="cd00090">
    <property type="entry name" value="HTH_ARSR"/>
    <property type="match status" value="1"/>
</dbReference>
<dbReference type="InterPro" id="IPR051797">
    <property type="entry name" value="TrmB-like"/>
</dbReference>
<dbReference type="InterPro" id="IPR036388">
    <property type="entry name" value="WH-like_DNA-bd_sf"/>
</dbReference>
<dbReference type="InterPro" id="IPR036390">
    <property type="entry name" value="WH_DNA-bd_sf"/>
</dbReference>
<dbReference type="InterPro" id="IPR002831">
    <property type="entry name" value="Tscrpt_reg_TrmB_N"/>
</dbReference>
<name>X1F213_9ZZZZ</name>
<dbReference type="Pfam" id="PF01978">
    <property type="entry name" value="TrmB"/>
    <property type="match status" value="1"/>
</dbReference>